<dbReference type="OrthoDB" id="9812754at2"/>
<accession>A0A1X6ZVT5</accession>
<organism evidence="2 3">
    <name type="scientific">Ruegeria meonggei</name>
    <dbReference type="NCBI Taxonomy" id="1446476"/>
    <lineage>
        <taxon>Bacteria</taxon>
        <taxon>Pseudomonadati</taxon>
        <taxon>Pseudomonadota</taxon>
        <taxon>Alphaproteobacteria</taxon>
        <taxon>Rhodobacterales</taxon>
        <taxon>Roseobacteraceae</taxon>
        <taxon>Ruegeria</taxon>
    </lineage>
</organism>
<dbReference type="PANTHER" id="PTHR33336">
    <property type="entry name" value="QUINOL MONOOXYGENASE YGIN-RELATED"/>
    <property type="match status" value="1"/>
</dbReference>
<proteinExistence type="predicted"/>
<dbReference type="Gene3D" id="3.30.70.100">
    <property type="match status" value="1"/>
</dbReference>
<dbReference type="InterPro" id="IPR050744">
    <property type="entry name" value="AI-2_Isomerase_LsrG"/>
</dbReference>
<evidence type="ECO:0000313" key="2">
    <source>
        <dbReference type="EMBL" id="SLN63297.1"/>
    </source>
</evidence>
<dbReference type="EMBL" id="FWFP01000009">
    <property type="protein sequence ID" value="SLN63297.1"/>
    <property type="molecule type" value="Genomic_DNA"/>
</dbReference>
<dbReference type="GO" id="GO:0005829">
    <property type="term" value="C:cytosol"/>
    <property type="evidence" value="ECO:0007669"/>
    <property type="project" value="TreeGrafter"/>
</dbReference>
<dbReference type="SUPFAM" id="SSF54909">
    <property type="entry name" value="Dimeric alpha+beta barrel"/>
    <property type="match status" value="1"/>
</dbReference>
<evidence type="ECO:0000259" key="1">
    <source>
        <dbReference type="PROSITE" id="PS51725"/>
    </source>
</evidence>
<dbReference type="InterPro" id="IPR007138">
    <property type="entry name" value="ABM_dom"/>
</dbReference>
<gene>
    <name evidence="2" type="ORF">RUM8411_03133</name>
</gene>
<dbReference type="AlphaFoldDB" id="A0A1X6ZVT5"/>
<dbReference type="InterPro" id="IPR011008">
    <property type="entry name" value="Dimeric_a/b-barrel"/>
</dbReference>
<dbReference type="PANTHER" id="PTHR33336:SF1">
    <property type="entry name" value="(4S)-4-HYDROXY-5-PHOSPHONOOXYPENTANE-2,3-DIONE ISOMERASE"/>
    <property type="match status" value="1"/>
</dbReference>
<dbReference type="Pfam" id="PF03992">
    <property type="entry name" value="ABM"/>
    <property type="match status" value="1"/>
</dbReference>
<dbReference type="PROSITE" id="PS51725">
    <property type="entry name" value="ABM"/>
    <property type="match status" value="1"/>
</dbReference>
<feature type="domain" description="ABM" evidence="1">
    <location>
        <begin position="2"/>
        <end position="90"/>
    </location>
</feature>
<evidence type="ECO:0000313" key="3">
    <source>
        <dbReference type="Proteomes" id="UP000193778"/>
    </source>
</evidence>
<name>A0A1X6ZVT5_9RHOB</name>
<dbReference type="Proteomes" id="UP000193778">
    <property type="component" value="Unassembled WGS sequence"/>
</dbReference>
<protein>
    <submittedName>
        <fullName evidence="2">Autoinducer-2 (AI-2) modifying protein LsrG</fullName>
    </submittedName>
</protein>
<reference evidence="3" key="1">
    <citation type="submission" date="2017-03" db="EMBL/GenBank/DDBJ databases">
        <authorList>
            <person name="Rodrigo-Torres L."/>
            <person name="Arahal R.D."/>
            <person name="Lucena T."/>
        </authorList>
    </citation>
    <scope>NUCLEOTIDE SEQUENCE [LARGE SCALE GENOMIC DNA]</scope>
    <source>
        <strain evidence="3">CECT 8411</strain>
    </source>
</reference>
<dbReference type="GO" id="GO:0016491">
    <property type="term" value="F:oxidoreductase activity"/>
    <property type="evidence" value="ECO:0007669"/>
    <property type="project" value="TreeGrafter"/>
</dbReference>
<dbReference type="RefSeq" id="WP_085823624.1">
    <property type="nucleotide sequence ID" value="NZ_FWFP01000009.1"/>
</dbReference>
<keyword evidence="3" id="KW-1185">Reference proteome</keyword>
<sequence length="95" mass="10577">MFVVTVTFTLKPGTRDTFLPLMVENASTSLCEEPGCQQFDVCLGGNPETVFLYEVYDDSVAFSAHLESAHFKSFDAAVADMIATKTVHQYFEVIR</sequence>